<feature type="region of interest" description="Disordered" evidence="1">
    <location>
        <begin position="1"/>
        <end position="30"/>
    </location>
</feature>
<protein>
    <submittedName>
        <fullName evidence="2">Uncharacterized protein</fullName>
    </submittedName>
</protein>
<accession>A0A564ZCI9</accession>
<keyword evidence="3" id="KW-1185">Reference proteome</keyword>
<feature type="non-terminal residue" evidence="2">
    <location>
        <position position="1"/>
    </location>
</feature>
<reference evidence="2 3" key="1">
    <citation type="submission" date="2019-07" db="EMBL/GenBank/DDBJ databases">
        <authorList>
            <person name="Jastrzebski P J."/>
            <person name="Paukszto L."/>
            <person name="Jastrzebski P J."/>
        </authorList>
    </citation>
    <scope>NUCLEOTIDE SEQUENCE [LARGE SCALE GENOMIC DNA]</scope>
    <source>
        <strain evidence="2 3">WMS-il1</strain>
    </source>
</reference>
<sequence>IDVSSPTIQKKEPSKRKTGDFVKSPTKSTSNNSIILAEKSAVFTDLSSARRTGKSASSASVRTSIDVISSTKTEVTHVESTKFAMDHDITTEVVSMDETIVDKSGVSF</sequence>
<evidence type="ECO:0000313" key="3">
    <source>
        <dbReference type="Proteomes" id="UP000321570"/>
    </source>
</evidence>
<feature type="compositionally biased region" description="Basic and acidic residues" evidence="1">
    <location>
        <begin position="9"/>
        <end position="20"/>
    </location>
</feature>
<name>A0A564ZCI9_HYMDI</name>
<dbReference type="Proteomes" id="UP000321570">
    <property type="component" value="Unassembled WGS sequence"/>
</dbReference>
<proteinExistence type="predicted"/>
<evidence type="ECO:0000313" key="2">
    <source>
        <dbReference type="EMBL" id="VUZ57215.1"/>
    </source>
</evidence>
<dbReference type="AlphaFoldDB" id="A0A564ZCI9"/>
<organism evidence="2 3">
    <name type="scientific">Hymenolepis diminuta</name>
    <name type="common">Rat tapeworm</name>
    <dbReference type="NCBI Taxonomy" id="6216"/>
    <lineage>
        <taxon>Eukaryota</taxon>
        <taxon>Metazoa</taxon>
        <taxon>Spiralia</taxon>
        <taxon>Lophotrochozoa</taxon>
        <taxon>Platyhelminthes</taxon>
        <taxon>Cestoda</taxon>
        <taxon>Eucestoda</taxon>
        <taxon>Cyclophyllidea</taxon>
        <taxon>Hymenolepididae</taxon>
        <taxon>Hymenolepis</taxon>
    </lineage>
</organism>
<gene>
    <name evidence="2" type="ORF">WMSIL1_LOCUS14688</name>
</gene>
<evidence type="ECO:0000256" key="1">
    <source>
        <dbReference type="SAM" id="MobiDB-lite"/>
    </source>
</evidence>
<dbReference type="EMBL" id="CABIJS010000713">
    <property type="protein sequence ID" value="VUZ57215.1"/>
    <property type="molecule type" value="Genomic_DNA"/>
</dbReference>